<dbReference type="KEGG" id="nvi:100680398"/>
<dbReference type="GeneID" id="100680398"/>
<name>A0A7M7LR04_NASVI</name>
<keyword evidence="5" id="KW-1185">Reference proteome</keyword>
<evidence type="ECO:0000256" key="1">
    <source>
        <dbReference type="SAM" id="MobiDB-lite"/>
    </source>
</evidence>
<accession>A0A7M7LR04</accession>
<evidence type="ECO:0000259" key="3">
    <source>
        <dbReference type="PROSITE" id="PS00028"/>
    </source>
</evidence>
<keyword evidence="2" id="KW-0732">Signal</keyword>
<sequence length="860" mass="100118">MEYRWRRCLQMLVIFLCACQCTFDRPSLDKVHFCQCNRKTKMGYPSSGIMRPNRSQIDDVTLQSVIARTDSTPSPTIPYVLPGVPGPSNHQTRIPDYSHRGLKRSINVDAQLHLESQVVTQIPKNNENIKRLKCPVAIVVNQNSEVAIMASKTHSSVSNQQEQNNNVPLKKRRVEKAIYDGEQILTQSKKSGEVRIRNEIAPNKILASKTIFDTFENLKVFLQAMTLKSKEKELRKCKKRYNENEYTTDLDEQIKDLEKHIKACKKIRKNIVEKLSSPTMGKLKCNTCSVKYNNDSTFITHVLNCHREKIVENCKRAEDEERPRNSARIYARTSETIEFAESEDDAASTLSSVFHSPSSQISLTTPQDRSRNEHVYAPLLSDEPRPSTSNPTDTNFLEIEPIDRVNTRASNKTAGPAPSISNEDIETEVEDMYMVLRKPINLFGSESFDLFEKESKKIKSWLKKSNKSPETVDQRNSKKNKKNKKSHSHNNTIDDDAPMKRYYMAVIYSEDELNQIKHCYNLNPNSASLCQNCLLNLVKYQANAYAQSNKAFKEQEKIVNNKALNPKHKKELLKELYKKDDYRLIRKRLETLRKHRQTFDLITDLIRFSVKYFKMFETSFNDKMFQESVKLIVRQNKKFKFGLFCGKLMDDIANEFLVHVTVTCMNFAYNDKRITLTEEHLRKYQLLFETTNKDATYFEPFPSVLRKRIKTKYSNYLPTSKNLEIIIIDCLLRYSFCDINSLHENLDKLIFEHLKSPQPIFKFLMYMKFSRPYLTSLNGLLLRFLSKVAIQVLQLKKDSNSGYEVSYNELIEACEIVGVFSSSYTNYLKRSYGQYYAELRRRLANTITDLTRDYSYNKLQ</sequence>
<feature type="region of interest" description="Disordered" evidence="1">
    <location>
        <begin position="348"/>
        <end position="371"/>
    </location>
</feature>
<protein>
    <recommendedName>
        <fullName evidence="3">C2H2-type domain-containing protein</fullName>
    </recommendedName>
</protein>
<organism evidence="4 5">
    <name type="scientific">Nasonia vitripennis</name>
    <name type="common">Parasitic wasp</name>
    <dbReference type="NCBI Taxonomy" id="7425"/>
    <lineage>
        <taxon>Eukaryota</taxon>
        <taxon>Metazoa</taxon>
        <taxon>Ecdysozoa</taxon>
        <taxon>Arthropoda</taxon>
        <taxon>Hexapoda</taxon>
        <taxon>Insecta</taxon>
        <taxon>Pterygota</taxon>
        <taxon>Neoptera</taxon>
        <taxon>Endopterygota</taxon>
        <taxon>Hymenoptera</taxon>
        <taxon>Apocrita</taxon>
        <taxon>Proctotrupomorpha</taxon>
        <taxon>Chalcidoidea</taxon>
        <taxon>Pteromalidae</taxon>
        <taxon>Pteromalinae</taxon>
        <taxon>Nasonia</taxon>
    </lineage>
</organism>
<dbReference type="Proteomes" id="UP000002358">
    <property type="component" value="Chromosome 5"/>
</dbReference>
<evidence type="ECO:0000313" key="4">
    <source>
        <dbReference type="EnsemblMetazoa" id="XP_008207454"/>
    </source>
</evidence>
<feature type="signal peptide" evidence="2">
    <location>
        <begin position="1"/>
        <end position="23"/>
    </location>
</feature>
<feature type="compositionally biased region" description="Basic residues" evidence="1">
    <location>
        <begin position="477"/>
        <end position="488"/>
    </location>
</feature>
<proteinExistence type="predicted"/>
<dbReference type="EnsemblMetazoa" id="XM_008209232">
    <property type="protein sequence ID" value="XP_008207454"/>
    <property type="gene ID" value="LOC100680398"/>
</dbReference>
<dbReference type="PROSITE" id="PS51257">
    <property type="entry name" value="PROKAR_LIPOPROTEIN"/>
    <property type="match status" value="1"/>
</dbReference>
<dbReference type="InterPro" id="IPR013087">
    <property type="entry name" value="Znf_C2H2_type"/>
</dbReference>
<feature type="chain" id="PRO_5029642464" description="C2H2-type domain-containing protein" evidence="2">
    <location>
        <begin position="24"/>
        <end position="860"/>
    </location>
</feature>
<feature type="domain" description="C2H2-type" evidence="3">
    <location>
        <begin position="285"/>
        <end position="306"/>
    </location>
</feature>
<feature type="compositionally biased region" description="Polar residues" evidence="1">
    <location>
        <begin position="348"/>
        <end position="367"/>
    </location>
</feature>
<dbReference type="PROSITE" id="PS00028">
    <property type="entry name" value="ZINC_FINGER_C2H2_1"/>
    <property type="match status" value="1"/>
</dbReference>
<evidence type="ECO:0000313" key="5">
    <source>
        <dbReference type="Proteomes" id="UP000002358"/>
    </source>
</evidence>
<evidence type="ECO:0000256" key="2">
    <source>
        <dbReference type="SAM" id="SignalP"/>
    </source>
</evidence>
<dbReference type="InParanoid" id="A0A7M7LR04"/>
<reference evidence="4" key="1">
    <citation type="submission" date="2021-01" db="UniProtKB">
        <authorList>
            <consortium name="EnsemblMetazoa"/>
        </authorList>
    </citation>
    <scope>IDENTIFICATION</scope>
</reference>
<dbReference type="AlphaFoldDB" id="A0A7M7LR04"/>
<feature type="region of interest" description="Disordered" evidence="1">
    <location>
        <begin position="462"/>
        <end position="495"/>
    </location>
</feature>
<dbReference type="RefSeq" id="XP_008207454.2">
    <property type="nucleotide sequence ID" value="XM_008209232.4"/>
</dbReference>